<dbReference type="SUPFAM" id="SSF46955">
    <property type="entry name" value="Putative DNA-binding domain"/>
    <property type="match status" value="1"/>
</dbReference>
<evidence type="ECO:0000256" key="1">
    <source>
        <dbReference type="ARBA" id="ARBA00023125"/>
    </source>
</evidence>
<evidence type="ECO:0000313" key="4">
    <source>
        <dbReference type="Proteomes" id="UP000612808"/>
    </source>
</evidence>
<keyword evidence="1" id="KW-0238">DNA-binding</keyword>
<comment type="caution">
    <text evidence="3">The sequence shown here is derived from an EMBL/GenBank/DDBJ whole genome shotgun (WGS) entry which is preliminary data.</text>
</comment>
<reference evidence="3" key="1">
    <citation type="submission" date="2021-01" db="EMBL/GenBank/DDBJ databases">
        <title>Whole genome shotgun sequence of Actinocatenispora rupis NBRC 107355.</title>
        <authorList>
            <person name="Komaki H."/>
            <person name="Tamura T."/>
        </authorList>
    </citation>
    <scope>NUCLEOTIDE SEQUENCE</scope>
    <source>
        <strain evidence="3">NBRC 107355</strain>
    </source>
</reference>
<dbReference type="GO" id="GO:0003700">
    <property type="term" value="F:DNA-binding transcription factor activity"/>
    <property type="evidence" value="ECO:0007669"/>
    <property type="project" value="InterPro"/>
</dbReference>
<dbReference type="EMBL" id="BOMB01000006">
    <property type="protein sequence ID" value="GID10195.1"/>
    <property type="molecule type" value="Genomic_DNA"/>
</dbReference>
<accession>A0A8J3J187</accession>
<dbReference type="PANTHER" id="PTHR30204:SF98">
    <property type="entry name" value="HTH-TYPE TRANSCRIPTIONAL REGULATOR ADHR"/>
    <property type="match status" value="1"/>
</dbReference>
<dbReference type="Proteomes" id="UP000612808">
    <property type="component" value="Unassembled WGS sequence"/>
</dbReference>
<name>A0A8J3J187_9ACTN</name>
<organism evidence="3 4">
    <name type="scientific">Actinocatenispora rupis</name>
    <dbReference type="NCBI Taxonomy" id="519421"/>
    <lineage>
        <taxon>Bacteria</taxon>
        <taxon>Bacillati</taxon>
        <taxon>Actinomycetota</taxon>
        <taxon>Actinomycetes</taxon>
        <taxon>Micromonosporales</taxon>
        <taxon>Micromonosporaceae</taxon>
        <taxon>Actinocatenispora</taxon>
    </lineage>
</organism>
<gene>
    <name evidence="3" type="ORF">Aru02nite_10840</name>
</gene>
<dbReference type="GO" id="GO:0003677">
    <property type="term" value="F:DNA binding"/>
    <property type="evidence" value="ECO:0007669"/>
    <property type="project" value="UniProtKB-KW"/>
</dbReference>
<dbReference type="Gene3D" id="1.10.1660.10">
    <property type="match status" value="1"/>
</dbReference>
<keyword evidence="4" id="KW-1185">Reference proteome</keyword>
<dbReference type="CDD" id="cd01109">
    <property type="entry name" value="HTH_YyaN"/>
    <property type="match status" value="1"/>
</dbReference>
<sequence>MRPGAAVTAATGPVLDLKRWKFSTLEGMDDTDTARGTGSEGLSIQQVARRTGLSQPTLRYYEQIGLIDPVDRDPSSGHRRYYPRAVERIESLAHLRAAGLPIEDMRTLMRSRGHRPETIQTKLELLTAHRDTVASEIAALTTRRSYLDNRIAYWQAVLAGDDTSATRLTEEGQTLGDQLH</sequence>
<dbReference type="Pfam" id="PF13411">
    <property type="entry name" value="MerR_1"/>
    <property type="match status" value="1"/>
</dbReference>
<dbReference type="SMART" id="SM00422">
    <property type="entry name" value="HTH_MERR"/>
    <property type="match status" value="1"/>
</dbReference>
<dbReference type="InterPro" id="IPR000551">
    <property type="entry name" value="MerR-type_HTH_dom"/>
</dbReference>
<dbReference type="AlphaFoldDB" id="A0A8J3J187"/>
<protein>
    <submittedName>
        <fullName evidence="3">MerR family transcriptional regulator</fullName>
    </submittedName>
</protein>
<evidence type="ECO:0000259" key="2">
    <source>
        <dbReference type="PROSITE" id="PS50937"/>
    </source>
</evidence>
<dbReference type="InterPro" id="IPR047057">
    <property type="entry name" value="MerR_fam"/>
</dbReference>
<proteinExistence type="predicted"/>
<feature type="domain" description="HTH merR-type" evidence="2">
    <location>
        <begin position="41"/>
        <end position="111"/>
    </location>
</feature>
<dbReference type="InterPro" id="IPR009061">
    <property type="entry name" value="DNA-bd_dom_put_sf"/>
</dbReference>
<dbReference type="PROSITE" id="PS50937">
    <property type="entry name" value="HTH_MERR_2"/>
    <property type="match status" value="1"/>
</dbReference>
<dbReference type="PANTHER" id="PTHR30204">
    <property type="entry name" value="REDOX-CYCLING DRUG-SENSING TRANSCRIPTIONAL ACTIVATOR SOXR"/>
    <property type="match status" value="1"/>
</dbReference>
<evidence type="ECO:0000313" key="3">
    <source>
        <dbReference type="EMBL" id="GID10195.1"/>
    </source>
</evidence>